<dbReference type="SUPFAM" id="SSF54768">
    <property type="entry name" value="dsRNA-binding domain-like"/>
    <property type="match status" value="1"/>
</dbReference>
<feature type="compositionally biased region" description="Basic residues" evidence="2">
    <location>
        <begin position="185"/>
        <end position="209"/>
    </location>
</feature>
<feature type="domain" description="DRBM" evidence="3">
    <location>
        <begin position="920"/>
        <end position="989"/>
    </location>
</feature>
<dbReference type="Proteomes" id="UP000218231">
    <property type="component" value="Unassembled WGS sequence"/>
</dbReference>
<dbReference type="GO" id="GO:0051726">
    <property type="term" value="P:regulation of cell cycle"/>
    <property type="evidence" value="ECO:0007669"/>
    <property type="project" value="InterPro"/>
</dbReference>
<dbReference type="SMART" id="SM00443">
    <property type="entry name" value="G_patch"/>
    <property type="match status" value="1"/>
</dbReference>
<feature type="compositionally biased region" description="Basic and acidic residues" evidence="2">
    <location>
        <begin position="443"/>
        <end position="453"/>
    </location>
</feature>
<name>A0A2A2L757_9BILA</name>
<feature type="compositionally biased region" description="Low complexity" evidence="2">
    <location>
        <begin position="232"/>
        <end position="243"/>
    </location>
</feature>
<feature type="compositionally biased region" description="Basic and acidic residues" evidence="2">
    <location>
        <begin position="21"/>
        <end position="31"/>
    </location>
</feature>
<dbReference type="PROSITE" id="PS50137">
    <property type="entry name" value="DS_RBD"/>
    <property type="match status" value="1"/>
</dbReference>
<organism evidence="5 6">
    <name type="scientific">Diploscapter pachys</name>
    <dbReference type="NCBI Taxonomy" id="2018661"/>
    <lineage>
        <taxon>Eukaryota</taxon>
        <taxon>Metazoa</taxon>
        <taxon>Ecdysozoa</taxon>
        <taxon>Nematoda</taxon>
        <taxon>Chromadorea</taxon>
        <taxon>Rhabditida</taxon>
        <taxon>Rhabditina</taxon>
        <taxon>Rhabditomorpha</taxon>
        <taxon>Rhabditoidea</taxon>
        <taxon>Rhabditidae</taxon>
        <taxon>Diploscapter</taxon>
    </lineage>
</organism>
<feature type="region of interest" description="Disordered" evidence="2">
    <location>
        <begin position="332"/>
        <end position="536"/>
    </location>
</feature>
<feature type="region of interest" description="Disordered" evidence="2">
    <location>
        <begin position="577"/>
        <end position="603"/>
    </location>
</feature>
<dbReference type="EMBL" id="LIAE01007081">
    <property type="protein sequence ID" value="PAV82101.1"/>
    <property type="molecule type" value="Genomic_DNA"/>
</dbReference>
<feature type="compositionally biased region" description="Basic residues" evidence="2">
    <location>
        <begin position="514"/>
        <end position="531"/>
    </location>
</feature>
<evidence type="ECO:0000256" key="1">
    <source>
        <dbReference type="PROSITE-ProRule" id="PRU00266"/>
    </source>
</evidence>
<dbReference type="CDD" id="cd19870">
    <property type="entry name" value="DSRM_SON-like"/>
    <property type="match status" value="1"/>
</dbReference>
<dbReference type="InterPro" id="IPR000467">
    <property type="entry name" value="G_patch_dom"/>
</dbReference>
<feature type="region of interest" description="Disordered" evidence="2">
    <location>
        <begin position="1"/>
        <end position="31"/>
    </location>
</feature>
<dbReference type="OrthoDB" id="786951at2759"/>
<feature type="region of interest" description="Disordered" evidence="2">
    <location>
        <begin position="171"/>
        <end position="306"/>
    </location>
</feature>
<protein>
    <recommendedName>
        <fullName evidence="7">G-patch domain-containing protein</fullName>
    </recommendedName>
</protein>
<sequence length="1001" mass="114300">MPLQIGDEPPVVQSTSSQIQKADDDKRDPNEEWSARLVDQLIADYNNGDKKDTHSLPTFTVNVELDKKEKNKHTSARIVDDILDNLQAKKEDKEKKKKDQSKYPEVVFNSEKLKDAPSSSSSSKENIKKEREKVIKKEADSSSSEYRPLKDADKIAQDLLNDFLNNKKTFSLEDMIEDIEESRGIRKKKKHKEHKERKSKKKHKHRSKSRERDRDRETRRKSRSKSRKNSDRTPSPSSSPLRSRYSRSRNKKYSERDEKDREKEGLEIFNKPAKPPKSNTEQGEVNSDDDLPLGADFMTVTQSASSNEKISINLPIRKNQLDDESAFPLSKNTAVIPGDKEEANRESVPLLPRNVTLKNVPKEKVENKEETEVKQEKEIKMEVDDNKNIPLPGESSGREKKKKKKKDKDKDKKGDESSKKKKDKKKEKRKRKRSSSSSASSRDGQHSLKEDVKPGPSSQPKRVLTDRWCAVITNMVKPRKSQSPSKKHNASIRRRESRSRSRSRGRRSSVDRSRARRRRSSSIERRKRRRSTSWDRRRRNDIDKDYLLKVAKKNARMMGLEDKRNVDDFVTYCQKIQKRQDKEKRRGRGETVSSDSDDSWEEHNIKHPYAIPKAEPIKINIITASGGTGQLALPSSEIVDEAELRVVFPVSSGVVHKENAEWTPVVKDKNSCRDLVPISCQSSQKKKVAMTSKEAQRAIENGLLKEIPAPAPPLSCFIPPPPPPPKFLPEPESMEPVELPPVLYVPPEEQLIIKEPDFYRDKLPKDLPQVLAQRAKAMKRLEIDPNDYEARKELRESDEQMKAWAALKNLAGKFSGSTGLQVLTPDELQPHDPRFNAWIKKDMFKNAPAKIEGVGLKLMQKMGWTPGTGLGRTNEGSIEPLQLDVKSDRRGLLSEEDLPACSRMKSYIGRGLECDAAGKHPVSLVMELCQKRHWKPPIFTCIESGPPNNREFLWKVVVNGTEYMPVMASRVKKDGKSAACMVVLQSLGLIPDDPTQPVRIR</sequence>
<comment type="caution">
    <text evidence="5">The sequence shown here is derived from an EMBL/GenBank/DDBJ whole genome shotgun (WGS) entry which is preliminary data.</text>
</comment>
<dbReference type="PROSITE" id="PS50174">
    <property type="entry name" value="G_PATCH"/>
    <property type="match status" value="1"/>
</dbReference>
<dbReference type="GO" id="GO:0003723">
    <property type="term" value="F:RNA binding"/>
    <property type="evidence" value="ECO:0007669"/>
    <property type="project" value="UniProtKB-UniRule"/>
</dbReference>
<dbReference type="Gene3D" id="3.30.160.20">
    <property type="match status" value="1"/>
</dbReference>
<evidence type="ECO:0000256" key="2">
    <source>
        <dbReference type="SAM" id="MobiDB-lite"/>
    </source>
</evidence>
<feature type="domain" description="G-patch" evidence="4">
    <location>
        <begin position="851"/>
        <end position="897"/>
    </location>
</feature>
<dbReference type="Pfam" id="PF01585">
    <property type="entry name" value="G-patch"/>
    <property type="match status" value="1"/>
</dbReference>
<dbReference type="SMART" id="SM00358">
    <property type="entry name" value="DSRM"/>
    <property type="match status" value="1"/>
</dbReference>
<feature type="compositionally biased region" description="Basic residues" evidence="2">
    <location>
        <begin position="419"/>
        <end position="434"/>
    </location>
</feature>
<feature type="region of interest" description="Disordered" evidence="2">
    <location>
        <begin position="88"/>
        <end position="150"/>
    </location>
</feature>
<feature type="compositionally biased region" description="Basic residues" evidence="2">
    <location>
        <begin position="477"/>
        <end position="507"/>
    </location>
</feature>
<dbReference type="PANTHER" id="PTHR46528">
    <property type="entry name" value="PROTEIN SON"/>
    <property type="match status" value="1"/>
</dbReference>
<evidence type="ECO:0000313" key="6">
    <source>
        <dbReference type="Proteomes" id="UP000218231"/>
    </source>
</evidence>
<dbReference type="AlphaFoldDB" id="A0A2A2L757"/>
<gene>
    <name evidence="5" type="ORF">WR25_27008</name>
</gene>
<evidence type="ECO:0000259" key="3">
    <source>
        <dbReference type="PROSITE" id="PS50137"/>
    </source>
</evidence>
<evidence type="ECO:0000259" key="4">
    <source>
        <dbReference type="PROSITE" id="PS50174"/>
    </source>
</evidence>
<proteinExistence type="predicted"/>
<keyword evidence="1" id="KW-0694">RNA-binding</keyword>
<dbReference type="STRING" id="2018661.A0A2A2L757"/>
<dbReference type="Pfam" id="PF00035">
    <property type="entry name" value="dsrm"/>
    <property type="match status" value="1"/>
</dbReference>
<evidence type="ECO:0000313" key="5">
    <source>
        <dbReference type="EMBL" id="PAV82101.1"/>
    </source>
</evidence>
<dbReference type="InterPro" id="IPR014720">
    <property type="entry name" value="dsRBD_dom"/>
</dbReference>
<keyword evidence="6" id="KW-1185">Reference proteome</keyword>
<feature type="compositionally biased region" description="Basic and acidic residues" evidence="2">
    <location>
        <begin position="252"/>
        <end position="266"/>
    </location>
</feature>
<feature type="compositionally biased region" description="Basic and acidic residues" evidence="2">
    <location>
        <begin position="408"/>
        <end position="418"/>
    </location>
</feature>
<dbReference type="PANTHER" id="PTHR46528:SF1">
    <property type="entry name" value="PROTEIN SON"/>
    <property type="match status" value="1"/>
</dbReference>
<dbReference type="InterPro" id="IPR032922">
    <property type="entry name" value="SON"/>
</dbReference>
<feature type="compositionally biased region" description="Basic and acidic residues" evidence="2">
    <location>
        <begin position="360"/>
        <end position="387"/>
    </location>
</feature>
<accession>A0A2A2L757</accession>
<reference evidence="5 6" key="1">
    <citation type="journal article" date="2017" name="Curr. Biol.">
        <title>Genome architecture and evolution of a unichromosomal asexual nematode.</title>
        <authorList>
            <person name="Fradin H."/>
            <person name="Zegar C."/>
            <person name="Gutwein M."/>
            <person name="Lucas J."/>
            <person name="Kovtun M."/>
            <person name="Corcoran D."/>
            <person name="Baugh L.R."/>
            <person name="Kiontke K."/>
            <person name="Gunsalus K."/>
            <person name="Fitch D.H."/>
            <person name="Piano F."/>
        </authorList>
    </citation>
    <scope>NUCLEOTIDE SEQUENCE [LARGE SCALE GENOMIC DNA]</scope>
    <source>
        <strain evidence="5">PF1309</strain>
    </source>
</reference>
<evidence type="ECO:0008006" key="7">
    <source>
        <dbReference type="Google" id="ProtNLM"/>
    </source>
</evidence>
<feature type="compositionally biased region" description="Basic and acidic residues" evidence="2">
    <location>
        <begin position="125"/>
        <end position="140"/>
    </location>
</feature>
<dbReference type="GO" id="GO:0048024">
    <property type="term" value="P:regulation of mRNA splicing, via spliceosome"/>
    <property type="evidence" value="ECO:0007669"/>
    <property type="project" value="TreeGrafter"/>
</dbReference>